<comment type="cofactor">
    <cofactor evidence="1 15">
        <name>pyridoxal 5'-phosphate</name>
        <dbReference type="ChEBI" id="CHEBI:597326"/>
    </cofactor>
</comment>
<evidence type="ECO:0000256" key="2">
    <source>
        <dbReference type="ARBA" id="ARBA00006047"/>
    </source>
</evidence>
<dbReference type="GO" id="GO:0008184">
    <property type="term" value="F:glycogen phosphorylase activity"/>
    <property type="evidence" value="ECO:0007669"/>
    <property type="project" value="InterPro"/>
</dbReference>
<dbReference type="FunFam" id="3.40.50.2000:FF:000197">
    <property type="entry name" value="Alpha-1,4 glucan phosphorylase"/>
    <property type="match status" value="1"/>
</dbReference>
<comment type="function">
    <text evidence="12 15">Allosteric enzyme that catalyzes the rate-limiting step in glycogen catabolism, the phosphorolytic cleavage of glycogen to produce glucose-1-phosphate, and plays a central role in maintaining cellular and organismal glucose homeostasis.</text>
</comment>
<dbReference type="SUPFAM" id="SSF53756">
    <property type="entry name" value="UDP-Glycosyltransferase/glycogen phosphorylase"/>
    <property type="match status" value="1"/>
</dbReference>
<keyword evidence="3" id="KW-0021">Allosteric enzyme</keyword>
<dbReference type="Bgee" id="ENSACAG00000005131">
    <property type="expression patterns" value="Expressed in skeletal muscle tissue and 9 other cell types or tissues"/>
</dbReference>
<evidence type="ECO:0000256" key="13">
    <source>
        <dbReference type="ARBA" id="ARBA00046356"/>
    </source>
</evidence>
<dbReference type="FunFam" id="3.40.50.2000:FF:000149">
    <property type="entry name" value="Glycogen phosphorylase, muscle form"/>
    <property type="match status" value="1"/>
</dbReference>
<dbReference type="NCBIfam" id="TIGR02093">
    <property type="entry name" value="P_ylase"/>
    <property type="match status" value="1"/>
</dbReference>
<dbReference type="PROSITE" id="PS00102">
    <property type="entry name" value="PHOSPHORYLASE"/>
    <property type="match status" value="1"/>
</dbReference>
<dbReference type="GeneTree" id="ENSGT00950000183148"/>
<dbReference type="GO" id="GO:0030170">
    <property type="term" value="F:pyridoxal phosphate binding"/>
    <property type="evidence" value="ECO:0007669"/>
    <property type="project" value="InterPro"/>
</dbReference>
<name>A0A803T7A2_ANOCA</name>
<comment type="subunit">
    <text evidence="13">Homodimer. Homotetramer; to form the enzymatically active phosphorylase A.</text>
</comment>
<feature type="transmembrane region" description="Helical" evidence="16">
    <location>
        <begin position="46"/>
        <end position="65"/>
    </location>
</feature>
<evidence type="ECO:0000313" key="17">
    <source>
        <dbReference type="Ensembl" id="ENSACAP00000031092.1"/>
    </source>
</evidence>
<keyword evidence="10 15" id="KW-0119">Carbohydrate metabolism</keyword>
<evidence type="ECO:0000256" key="5">
    <source>
        <dbReference type="ARBA" id="ARBA00022600"/>
    </source>
</evidence>
<accession>A0A803T7A2</accession>
<evidence type="ECO:0000256" key="9">
    <source>
        <dbReference type="ARBA" id="ARBA00022990"/>
    </source>
</evidence>
<dbReference type="InterPro" id="IPR000811">
    <property type="entry name" value="Glyco_trans_35"/>
</dbReference>
<evidence type="ECO:0000256" key="7">
    <source>
        <dbReference type="ARBA" id="ARBA00022679"/>
    </source>
</evidence>
<dbReference type="PIRSF" id="PIRSF000460">
    <property type="entry name" value="Pprylas_GlgP"/>
    <property type="match status" value="1"/>
</dbReference>
<keyword evidence="4" id="KW-0597">Phosphoprotein</keyword>
<sequence>MQRIYYLSLEFYMGRTLQNTMVNLALQNACDEATYQMVVGYKYYHYYYYIASNFFLIMAVLPLLLPACFLDSMATLGLAAYGYGIRYEFGIFNQKICGGWQLEEADDWLRYGNPWEKARPEYMIPVHFYGRIQHDHDGVKWVDTQVVLALPYDTPVPGYRNNTVNTMRLWSARAPNEFNLKDFNVGGYIQAVLDRNLAENISRVLYPNDNFFEGKELRLKQEYFVVAATLQDIIRRFKSSKFGSRDPVRTSFDAFPDKVAIQLNDTHPSLTIPELMRVLVDIEKLDWDKVRPCMVEMLPPCKYPAPRRRVNSPEICLLGFLGQQKEIHFATEDTCPWINMAHVDIVGSHVVNGVARIHSKIYYYKWRHSLLLLLFKDFYEFEPHKFQNKTNGITPRRWLVLCNPGLAEIIAERIGEDYISDLDQLKKLLAFVEDEGFIRDIAKVKQENKLKFSAYLEKEYKVKINPNSLFDIQVKRIHEYKRQLLNCLHIITFYNRIKKEPNKHFVPRTIMIGGKAAPGYHMAKMIIKLITSIGDIVNNDPVIGDRLKVIFLENYRVSLAEKVVPAADLSEQISTAGTEASGTGNMKFMLNGALTIGTMDGANVEMAEEAGEENFFIFGMRVEDVDELDRKGYCAKDYYDHIPELKQAIDQMSSGFFSPKQPDLFKDIVNMLMYHDRFKVFADYEAYIKCQEKVSALYKNTKEWTKKVIKNIATSGKFSSDRTIAQYAREIWGVEPTRQKIPAPDDPRE</sequence>
<evidence type="ECO:0000256" key="8">
    <source>
        <dbReference type="ARBA" id="ARBA00022898"/>
    </source>
</evidence>
<evidence type="ECO:0000256" key="15">
    <source>
        <dbReference type="RuleBase" id="RU000587"/>
    </source>
</evidence>
<dbReference type="GO" id="GO:0005977">
    <property type="term" value="P:glycogen metabolic process"/>
    <property type="evidence" value="ECO:0007669"/>
    <property type="project" value="UniProtKB-KW"/>
</dbReference>
<feature type="modified residue" description="N6-(pyridoxal phosphate)lysine" evidence="14">
    <location>
        <position position="587"/>
    </location>
</feature>
<keyword evidence="6 15" id="KW-0328">Glycosyltransferase</keyword>
<keyword evidence="16" id="KW-0472">Membrane</keyword>
<evidence type="ECO:0000256" key="11">
    <source>
        <dbReference type="ARBA" id="ARBA00036074"/>
    </source>
</evidence>
<dbReference type="PANTHER" id="PTHR11468">
    <property type="entry name" value="GLYCOGEN PHOSPHORYLASE"/>
    <property type="match status" value="1"/>
</dbReference>
<evidence type="ECO:0000256" key="14">
    <source>
        <dbReference type="PIRSR" id="PIRSR000460-1"/>
    </source>
</evidence>
<evidence type="ECO:0000256" key="16">
    <source>
        <dbReference type="SAM" id="Phobius"/>
    </source>
</evidence>
<dbReference type="PANTHER" id="PTHR11468:SF32">
    <property type="entry name" value="GLYCOGEN PHOSPHORYLASE, MUSCLE FORM"/>
    <property type="match status" value="1"/>
</dbReference>
<evidence type="ECO:0000256" key="3">
    <source>
        <dbReference type="ARBA" id="ARBA00022533"/>
    </source>
</evidence>
<reference evidence="17" key="2">
    <citation type="submission" date="2025-08" db="UniProtKB">
        <authorList>
            <consortium name="Ensembl"/>
        </authorList>
    </citation>
    <scope>IDENTIFICATION</scope>
</reference>
<dbReference type="FunFam" id="3.40.50.2000:FF:000005">
    <property type="entry name" value="Alpha-1,4 glucan phosphorylase"/>
    <property type="match status" value="1"/>
</dbReference>
<dbReference type="InterPro" id="IPR035090">
    <property type="entry name" value="Pyridoxal_P_attach_site"/>
</dbReference>
<comment type="similarity">
    <text evidence="2 15">Belongs to the glycogen phosphorylase family.</text>
</comment>
<dbReference type="AlphaFoldDB" id="A0A803T7A2"/>
<dbReference type="InterPro" id="IPR011833">
    <property type="entry name" value="Glycg_phsphrylas"/>
</dbReference>
<dbReference type="Ensembl" id="ENSACAT00000036877.1">
    <property type="protein sequence ID" value="ENSACAP00000031092.1"/>
    <property type="gene ID" value="ENSACAG00000005131.4"/>
</dbReference>
<keyword evidence="7 15" id="KW-0808">Transferase</keyword>
<evidence type="ECO:0000256" key="1">
    <source>
        <dbReference type="ARBA" id="ARBA00001933"/>
    </source>
</evidence>
<keyword evidence="18" id="KW-1185">Reference proteome</keyword>
<keyword evidence="8 14" id="KW-0663">Pyridoxal phosphate</keyword>
<keyword evidence="9" id="KW-0007">Acetylation</keyword>
<dbReference type="Proteomes" id="UP000001646">
    <property type="component" value="Unplaced"/>
</dbReference>
<proteinExistence type="inferred from homology"/>
<dbReference type="Gene3D" id="3.40.50.2000">
    <property type="entry name" value="Glycogen Phosphorylase B"/>
    <property type="match status" value="3"/>
</dbReference>
<keyword evidence="5" id="KW-0321">Glycogen metabolism</keyword>
<comment type="catalytic activity">
    <reaction evidence="11">
        <text>[(1-&gt;4)-alpha-D-glucosyl](n) + phosphate = [(1-&gt;4)-alpha-D-glucosyl](n-1) + alpha-D-glucose 1-phosphate</text>
        <dbReference type="Rhea" id="RHEA:41732"/>
        <dbReference type="Rhea" id="RHEA-COMP:9584"/>
        <dbReference type="Rhea" id="RHEA-COMP:9586"/>
        <dbReference type="ChEBI" id="CHEBI:15444"/>
        <dbReference type="ChEBI" id="CHEBI:43474"/>
        <dbReference type="ChEBI" id="CHEBI:58601"/>
        <dbReference type="EC" id="2.4.1.1"/>
    </reaction>
    <physiologicalReaction direction="left-to-right" evidence="11">
        <dbReference type="Rhea" id="RHEA:41733"/>
    </physiologicalReaction>
</comment>
<dbReference type="EC" id="2.4.1.1" evidence="15"/>
<protein>
    <recommendedName>
        <fullName evidence="15">Alpha-1,4 glucan phosphorylase</fullName>
        <ecNumber evidence="15">2.4.1.1</ecNumber>
    </recommendedName>
</protein>
<reference evidence="17" key="3">
    <citation type="submission" date="2025-09" db="UniProtKB">
        <authorList>
            <consortium name="Ensembl"/>
        </authorList>
    </citation>
    <scope>IDENTIFICATION</scope>
</reference>
<reference evidence="17" key="1">
    <citation type="submission" date="2009-12" db="EMBL/GenBank/DDBJ databases">
        <title>The Genome Sequence of Anolis carolinensis (Green Anole Lizard).</title>
        <authorList>
            <consortium name="The Genome Sequencing Platform"/>
            <person name="Di Palma F."/>
            <person name="Alfoldi J."/>
            <person name="Heiman D."/>
            <person name="Young S."/>
            <person name="Grabherr M."/>
            <person name="Johnson J."/>
            <person name="Lander E.S."/>
            <person name="Lindblad-Toh K."/>
        </authorList>
    </citation>
    <scope>NUCLEOTIDE SEQUENCE [LARGE SCALE GENOMIC DNA]</scope>
    <source>
        <strain evidence="17">JBL SC #1</strain>
    </source>
</reference>
<evidence type="ECO:0000256" key="12">
    <source>
        <dbReference type="ARBA" id="ARBA00037413"/>
    </source>
</evidence>
<evidence type="ECO:0000256" key="10">
    <source>
        <dbReference type="ARBA" id="ARBA00023277"/>
    </source>
</evidence>
<dbReference type="CDD" id="cd04300">
    <property type="entry name" value="GT35_Glycogen_Phosphorylase"/>
    <property type="match status" value="1"/>
</dbReference>
<keyword evidence="16" id="KW-1133">Transmembrane helix</keyword>
<evidence type="ECO:0000256" key="6">
    <source>
        <dbReference type="ARBA" id="ARBA00022676"/>
    </source>
</evidence>
<evidence type="ECO:0000313" key="18">
    <source>
        <dbReference type="Proteomes" id="UP000001646"/>
    </source>
</evidence>
<keyword evidence="16" id="KW-0812">Transmembrane</keyword>
<dbReference type="Pfam" id="PF00343">
    <property type="entry name" value="Phosphorylase"/>
    <property type="match status" value="2"/>
</dbReference>
<organism evidence="17 18">
    <name type="scientific">Anolis carolinensis</name>
    <name type="common">Green anole</name>
    <name type="synonym">American chameleon</name>
    <dbReference type="NCBI Taxonomy" id="28377"/>
    <lineage>
        <taxon>Eukaryota</taxon>
        <taxon>Metazoa</taxon>
        <taxon>Chordata</taxon>
        <taxon>Craniata</taxon>
        <taxon>Vertebrata</taxon>
        <taxon>Euteleostomi</taxon>
        <taxon>Lepidosauria</taxon>
        <taxon>Squamata</taxon>
        <taxon>Bifurcata</taxon>
        <taxon>Unidentata</taxon>
        <taxon>Episquamata</taxon>
        <taxon>Toxicofera</taxon>
        <taxon>Iguania</taxon>
        <taxon>Dactyloidae</taxon>
        <taxon>Anolis</taxon>
    </lineage>
</organism>
<evidence type="ECO:0000256" key="4">
    <source>
        <dbReference type="ARBA" id="ARBA00022553"/>
    </source>
</evidence>